<dbReference type="GO" id="GO:0005829">
    <property type="term" value="C:cytosol"/>
    <property type="evidence" value="ECO:0007669"/>
    <property type="project" value="TreeGrafter"/>
</dbReference>
<dbReference type="EMBL" id="FLYE01000005">
    <property type="protein sequence ID" value="SCA55880.1"/>
    <property type="molecule type" value="Genomic_DNA"/>
</dbReference>
<keyword evidence="4" id="KW-1185">Reference proteome</keyword>
<dbReference type="Pfam" id="PF00814">
    <property type="entry name" value="TsaD"/>
    <property type="match status" value="1"/>
</dbReference>
<dbReference type="PANTHER" id="PTHR11735">
    <property type="entry name" value="TRNA N6-ADENOSINE THREONYLCARBAMOYLTRANSFERASE"/>
    <property type="match status" value="1"/>
</dbReference>
<reference evidence="3 4" key="1">
    <citation type="submission" date="2016-07" db="EMBL/GenBank/DDBJ databases">
        <authorList>
            <person name="Lefevre C.T."/>
        </authorList>
    </citation>
    <scope>NUCLEOTIDE SEQUENCE [LARGE SCALE GENOMIC DNA]</scope>
    <source>
        <strain evidence="3">PR1</strain>
    </source>
</reference>
<dbReference type="InterPro" id="IPR043129">
    <property type="entry name" value="ATPase_NBD"/>
</dbReference>
<accession>A0A1C3RF22</accession>
<evidence type="ECO:0000256" key="1">
    <source>
        <dbReference type="SAM" id="MobiDB-lite"/>
    </source>
</evidence>
<dbReference type="InterPro" id="IPR022496">
    <property type="entry name" value="T6A_TsaB"/>
</dbReference>
<evidence type="ECO:0000313" key="3">
    <source>
        <dbReference type="EMBL" id="SCA55880.1"/>
    </source>
</evidence>
<dbReference type="Proteomes" id="UP000231658">
    <property type="component" value="Unassembled WGS sequence"/>
</dbReference>
<dbReference type="SUPFAM" id="SSF53067">
    <property type="entry name" value="Actin-like ATPase domain"/>
    <property type="match status" value="2"/>
</dbReference>
<evidence type="ECO:0000313" key="4">
    <source>
        <dbReference type="Proteomes" id="UP000231658"/>
    </source>
</evidence>
<proteinExistence type="predicted"/>
<protein>
    <submittedName>
        <fullName evidence="3">Putative molecular chaperone</fullName>
    </submittedName>
</protein>
<dbReference type="GO" id="GO:0002949">
    <property type="term" value="P:tRNA threonylcarbamoyladenosine modification"/>
    <property type="evidence" value="ECO:0007669"/>
    <property type="project" value="InterPro"/>
</dbReference>
<dbReference type="OrthoDB" id="9809995at2"/>
<dbReference type="AlphaFoldDB" id="A0A1C3RF22"/>
<dbReference type="InterPro" id="IPR000905">
    <property type="entry name" value="Gcp-like_dom"/>
</dbReference>
<feature type="domain" description="Gcp-like" evidence="2">
    <location>
        <begin position="30"/>
        <end position="125"/>
    </location>
</feature>
<organism evidence="3 4">
    <name type="scientific">Candidatus Terasakiella magnetica</name>
    <dbReference type="NCBI Taxonomy" id="1867952"/>
    <lineage>
        <taxon>Bacteria</taxon>
        <taxon>Pseudomonadati</taxon>
        <taxon>Pseudomonadota</taxon>
        <taxon>Alphaproteobacteria</taxon>
        <taxon>Rhodospirillales</taxon>
        <taxon>Terasakiellaceae</taxon>
        <taxon>Terasakiella</taxon>
    </lineage>
</organism>
<dbReference type="STRING" id="1867952.MTBPR1_130076"/>
<feature type="region of interest" description="Disordered" evidence="1">
    <location>
        <begin position="200"/>
        <end position="227"/>
    </location>
</feature>
<evidence type="ECO:0000259" key="2">
    <source>
        <dbReference type="Pfam" id="PF00814"/>
    </source>
</evidence>
<dbReference type="RefSeq" id="WP_069186577.1">
    <property type="nucleotide sequence ID" value="NZ_FLYE01000005.1"/>
</dbReference>
<name>A0A1C3RF22_9PROT</name>
<dbReference type="CDD" id="cd24032">
    <property type="entry name" value="ASKHA_NBD_TsaB"/>
    <property type="match status" value="1"/>
</dbReference>
<dbReference type="Gene3D" id="3.30.420.40">
    <property type="match status" value="2"/>
</dbReference>
<dbReference type="NCBIfam" id="TIGR03725">
    <property type="entry name" value="T6A_YeaZ"/>
    <property type="match status" value="1"/>
</dbReference>
<gene>
    <name evidence="3" type="ORF">MTBPR1_130076</name>
</gene>
<dbReference type="PANTHER" id="PTHR11735:SF11">
    <property type="entry name" value="TRNA THREONYLCARBAMOYLADENOSINE BIOSYNTHESIS PROTEIN TSAB"/>
    <property type="match status" value="1"/>
</dbReference>
<sequence length="227" mass="23928">MKILAMDTAAAACSLALWQDDSVTHHVLKEMSRGHAAELLPLAEELLNKAGLGILDLDALAVTIGPGAFTGLRIGLASARGFAAASNKPVIAVTTLEAIAHGVGAQDCTVLCALDAKRADLYAQVFDGQAQPLCEPVARLPQDVVELLPKECKKVVVAGDSFDRLKDLLAERGLEVIHSEVRLPNAYDVVEIAAAKGLPKEGEGRPSAFYIRPPDAALPKNGGRLRP</sequence>